<sequence length="792" mass="90717">MRKISQGILPASAAYNIDERYRSGTLDLESDDYKVFLPDGQTLSFMVNQERNSQNPVGQFVQFPDSDYTINYDTTSGKWTFISPTGFQYIYKKGNTLSFSHTYTHGGTSIGTEPMGSQSSYNQTWILEKIISPQNSELNFEYEQGLFYDTCEMAGQTKTVDSFNPDDPRGTVYNNFSRTKGYNYQIKRIYGNFGEVVFNKSARFDDVASKKLESVDIKDYYGRNIDKVSFQYDYMNSLPPAAPVYSCNYFENNDNITKRLMLKKVIYGDVNLHNSYQFNYNNQILPHRFSYARDWWGYYNGKINNPSLTPSIDVVLEEENNRNVNTDFAKAGQLEEIIMPTGGKTKFYSESNKGIFFQQDIKRTYKIHDIIPYVLSDTYFSTSENPLQQINKTYNIPLNIDANKLTSQSSVRFELNTTTTKCIYPDLSLPTNGSCSIYYKILNANNQELLSQKLLTNTTRVIEIPYNQLTASNTIQVKVYAGNPNAPESQLFDYNADEATLNIKWKEIDPNTTRNTAYGVEVPFGGLRINKIENYNENNILVLSKNYNYRNDNDVESGISNFELDFLQQIPGKNFVNSQSRFPMQTGSGKIISYTAAKETKINLLTNEKITISSVFENKTTLGDYLGSCFYNNTDGNFLKASSTLPCYDYPKNGKILFNKLGDRQEETYEYYVNDGHGIKPKTVYGIDYDMIFKPKNLTDFVTWGTGYPFDTYYYSFQNFDENGDFIKTTTEHLGSQNMVSGTKTFSTSANHHQMTKQTLTTPDNSITETNYQYAHEKNNQLMISKNMIGIL</sequence>
<name>A0ABT8U4N3_9FLAO</name>
<proteinExistence type="predicted"/>
<evidence type="ECO:0000313" key="1">
    <source>
        <dbReference type="EMBL" id="MDO3426015.1"/>
    </source>
</evidence>
<reference evidence="1" key="1">
    <citation type="submission" date="2023-07" db="EMBL/GenBank/DDBJ databases">
        <title>AMR profile of multidrug- resistance Chryseobacterium gambrini related strain.</title>
        <authorList>
            <person name="Kirdat K."/>
            <person name="Bhatt A."/>
            <person name="Kuyare S."/>
            <person name="Yadav A."/>
        </authorList>
    </citation>
    <scope>NUCLEOTIDE SEQUENCE</scope>
    <source>
        <strain evidence="1">APV-1</strain>
    </source>
</reference>
<gene>
    <name evidence="1" type="ORF">QWT87_14030</name>
</gene>
<dbReference type="EMBL" id="JAULSJ010000022">
    <property type="protein sequence ID" value="MDO3426015.1"/>
    <property type="molecule type" value="Genomic_DNA"/>
</dbReference>
<accession>A0ABT8U4N3</accession>
<organism evidence="1 2">
    <name type="scientific">Chryseobacterium urinae</name>
    <dbReference type="NCBI Taxonomy" id="3058400"/>
    <lineage>
        <taxon>Bacteria</taxon>
        <taxon>Pseudomonadati</taxon>
        <taxon>Bacteroidota</taxon>
        <taxon>Flavobacteriia</taxon>
        <taxon>Flavobacteriales</taxon>
        <taxon>Weeksellaceae</taxon>
        <taxon>Chryseobacterium group</taxon>
        <taxon>Chryseobacterium</taxon>
    </lineage>
</organism>
<evidence type="ECO:0008006" key="3">
    <source>
        <dbReference type="Google" id="ProtNLM"/>
    </source>
</evidence>
<evidence type="ECO:0000313" key="2">
    <source>
        <dbReference type="Proteomes" id="UP001168128"/>
    </source>
</evidence>
<keyword evidence="2" id="KW-1185">Reference proteome</keyword>
<dbReference type="Proteomes" id="UP001168128">
    <property type="component" value="Unassembled WGS sequence"/>
</dbReference>
<dbReference type="RefSeq" id="WP_302716617.1">
    <property type="nucleotide sequence ID" value="NZ_JAULSJ010000022.1"/>
</dbReference>
<feature type="non-terminal residue" evidence="1">
    <location>
        <position position="792"/>
    </location>
</feature>
<protein>
    <recommendedName>
        <fullName evidence="3">Ricin B lectin domain-containing protein</fullName>
    </recommendedName>
</protein>
<comment type="caution">
    <text evidence="1">The sequence shown here is derived from an EMBL/GenBank/DDBJ whole genome shotgun (WGS) entry which is preliminary data.</text>
</comment>